<dbReference type="NCBIfam" id="TIGR03015">
    <property type="entry name" value="pepcterm_ATPase"/>
    <property type="match status" value="1"/>
</dbReference>
<dbReference type="PANTHER" id="PTHR35894:SF1">
    <property type="entry name" value="PHOSPHORIBULOKINASE _ URIDINE KINASE FAMILY"/>
    <property type="match status" value="1"/>
</dbReference>
<dbReference type="EMBL" id="CP021425">
    <property type="protein sequence ID" value="ARU56157.1"/>
    <property type="molecule type" value="Genomic_DNA"/>
</dbReference>
<sequence>MYESHFGFTAKPFQLTPDPQFFYASSCHKKALYYLQYGLHQGEGFIVITGPIGTGKSTLASNLLNSLDNKHIVASQVSVSNLSPRELLEHIANAFGVQTDGDSKAQVIKAIENYLFTISRNRQRALLIIDEAQNLSHESLEELRLLSNYQVNSKPLLQTFLLGQEELRDHLQHPSMLQFQQRVIASFHLRALTDAETKQYVMHRLLHVGWTDKPAFTEQALAKLHQFTQGIPRRINIFMDRTLLMAFLEGKELIDSKVIESIGKELEAEFQQETSRPARAAATGAGSGSIQGKELEGLIQDLNEILESALEQKIAYTKFIDTLISKRRALRELAKK</sequence>
<dbReference type="Proteomes" id="UP000196027">
    <property type="component" value="Chromosome"/>
</dbReference>
<evidence type="ECO:0000313" key="2">
    <source>
        <dbReference type="EMBL" id="ARU56157.1"/>
    </source>
</evidence>
<dbReference type="InterPro" id="IPR027417">
    <property type="entry name" value="P-loop_NTPase"/>
</dbReference>
<dbReference type="RefSeq" id="WP_087461180.1">
    <property type="nucleotide sequence ID" value="NZ_CP021425.1"/>
</dbReference>
<dbReference type="SMART" id="SM00382">
    <property type="entry name" value="AAA"/>
    <property type="match status" value="1"/>
</dbReference>
<dbReference type="KEGG" id="ome:OLMES_2084"/>
<dbReference type="Gene3D" id="3.40.50.300">
    <property type="entry name" value="P-loop containing nucleotide triphosphate hydrolases"/>
    <property type="match status" value="1"/>
</dbReference>
<evidence type="ECO:0000313" key="3">
    <source>
        <dbReference type="Proteomes" id="UP000196027"/>
    </source>
</evidence>
<dbReference type="InterPro" id="IPR049945">
    <property type="entry name" value="AAA_22"/>
</dbReference>
<dbReference type="InterPro" id="IPR017466">
    <property type="entry name" value="XrtA-assoc_ATPase-like"/>
</dbReference>
<organism evidence="2 3">
    <name type="scientific">Oleiphilus messinensis</name>
    <dbReference type="NCBI Taxonomy" id="141451"/>
    <lineage>
        <taxon>Bacteria</taxon>
        <taxon>Pseudomonadati</taxon>
        <taxon>Pseudomonadota</taxon>
        <taxon>Gammaproteobacteria</taxon>
        <taxon>Oceanospirillales</taxon>
        <taxon>Oleiphilaceae</taxon>
        <taxon>Oleiphilus</taxon>
    </lineage>
</organism>
<accession>A0A1Y0I6N3</accession>
<dbReference type="Pfam" id="PF13401">
    <property type="entry name" value="AAA_22"/>
    <property type="match status" value="1"/>
</dbReference>
<keyword evidence="3" id="KW-1185">Reference proteome</keyword>
<dbReference type="InterPro" id="IPR052026">
    <property type="entry name" value="ExeA_AAA_ATPase_DNA-bind"/>
</dbReference>
<dbReference type="AlphaFoldDB" id="A0A1Y0I6N3"/>
<proteinExistence type="predicted"/>
<dbReference type="InterPro" id="IPR003593">
    <property type="entry name" value="AAA+_ATPase"/>
</dbReference>
<dbReference type="GO" id="GO:0016887">
    <property type="term" value="F:ATP hydrolysis activity"/>
    <property type="evidence" value="ECO:0007669"/>
    <property type="project" value="InterPro"/>
</dbReference>
<evidence type="ECO:0000259" key="1">
    <source>
        <dbReference type="SMART" id="SM00382"/>
    </source>
</evidence>
<dbReference type="SUPFAM" id="SSF52540">
    <property type="entry name" value="P-loop containing nucleoside triphosphate hydrolases"/>
    <property type="match status" value="1"/>
</dbReference>
<protein>
    <submittedName>
        <fullName evidence="2">General secretion pathway protein A</fullName>
    </submittedName>
</protein>
<name>A0A1Y0I6N3_9GAMM</name>
<gene>
    <name evidence="2" type="ORF">OLMES_2084</name>
</gene>
<feature type="domain" description="AAA+ ATPase" evidence="1">
    <location>
        <begin position="42"/>
        <end position="187"/>
    </location>
</feature>
<dbReference type="PANTHER" id="PTHR35894">
    <property type="entry name" value="GENERAL SECRETION PATHWAY PROTEIN A-RELATED"/>
    <property type="match status" value="1"/>
</dbReference>
<reference evidence="2 3" key="1">
    <citation type="submission" date="2017-05" db="EMBL/GenBank/DDBJ databases">
        <title>Genomic insights into alkan degradation activity of Oleiphilus messinensis.</title>
        <authorList>
            <person name="Kozyavkin S.A."/>
            <person name="Slesarev A.I."/>
            <person name="Golyshin P.N."/>
            <person name="Korzhenkov A."/>
            <person name="Golyshina O.N."/>
            <person name="Toshchakov S.V."/>
        </authorList>
    </citation>
    <scope>NUCLEOTIDE SEQUENCE [LARGE SCALE GENOMIC DNA]</scope>
    <source>
        <strain evidence="2 3">ME102</strain>
    </source>
</reference>
<dbReference type="OrthoDB" id="9780149at2"/>